<organism evidence="1 2">
    <name type="scientific">Acinetobacter phage YMC-13-01-C62</name>
    <dbReference type="NCBI Taxonomy" id="1505225"/>
    <lineage>
        <taxon>Viruses</taxon>
        <taxon>Duplodnaviria</taxon>
        <taxon>Heunggongvirae</taxon>
        <taxon>Uroviricota</taxon>
        <taxon>Caudoviricetes</taxon>
        <taxon>Obolenskvirus</taxon>
        <taxon>Obolenskvirus AbC62</taxon>
    </lineage>
</organism>
<dbReference type="OrthoDB" id="8611at10239"/>
<dbReference type="GO" id="GO:0003677">
    <property type="term" value="F:DNA binding"/>
    <property type="evidence" value="ECO:0007669"/>
    <property type="project" value="InterPro"/>
</dbReference>
<dbReference type="GeneID" id="20283717"/>
<dbReference type="SUPFAM" id="SSF54171">
    <property type="entry name" value="DNA-binding domain"/>
    <property type="match status" value="1"/>
</dbReference>
<protein>
    <submittedName>
        <fullName evidence="1">Uncharacterized protein</fullName>
    </submittedName>
</protein>
<reference evidence="1 2" key="1">
    <citation type="submission" date="2014-05" db="EMBL/GenBank/DDBJ databases">
        <title>Complete Genome Sequence of the Acinetobacter phage YMC/13/01/C62.</title>
        <authorList>
            <person name="Jeon J."/>
            <person name="Yong D."/>
            <person name="Lee K."/>
        </authorList>
    </citation>
    <scope>NUCLEOTIDE SEQUENCE [LARGE SCALE GENOMIC DNA]</scope>
</reference>
<proteinExistence type="predicted"/>
<evidence type="ECO:0000313" key="2">
    <source>
        <dbReference type="Proteomes" id="UP000027393"/>
    </source>
</evidence>
<sequence length="195" mass="22809">MAKLVYGVGINDKSKPSMVDGKLIKEYVVWKNMIFRCYSEEYKKKYPTYIGCTVSENFKNYSYFYNWYNNQTNLDGNLNFELDKDLLIKGNKIYSEDTCTLLPKEINYLLNKNKAKRGEYPIGVSLHNATGRFVAKIKKEAKLFCIGYFNNPVDAFIAYKKEKESHIIFMTNKYRDLLSDSAYTALLNYMVKLDD</sequence>
<dbReference type="EMBL" id="KJ817802">
    <property type="protein sequence ID" value="AID17942.1"/>
    <property type="molecule type" value="Genomic_DNA"/>
</dbReference>
<dbReference type="RefSeq" id="YP_009055449.1">
    <property type="nucleotide sequence ID" value="NC_024785.1"/>
</dbReference>
<accession>A0A068C8H0</accession>
<name>A0A068C8H0_9CAUD</name>
<gene>
    <name evidence="1" type="ORF">BPABA14_00280</name>
</gene>
<dbReference type="Proteomes" id="UP000027393">
    <property type="component" value="Segment"/>
</dbReference>
<dbReference type="KEGG" id="vg:20283717"/>
<keyword evidence="2" id="KW-1185">Reference proteome</keyword>
<dbReference type="InterPro" id="IPR016177">
    <property type="entry name" value="DNA-bd_dom_sf"/>
</dbReference>
<evidence type="ECO:0000313" key="1">
    <source>
        <dbReference type="EMBL" id="AID17942.1"/>
    </source>
</evidence>